<evidence type="ECO:0000256" key="1">
    <source>
        <dbReference type="ARBA" id="ARBA00023157"/>
    </source>
</evidence>
<dbReference type="RefSeq" id="XP_022234995.1">
    <property type="nucleotide sequence ID" value="XM_022379287.1"/>
</dbReference>
<dbReference type="Pfam" id="PF00396">
    <property type="entry name" value="Granulin"/>
    <property type="match status" value="1"/>
</dbReference>
<feature type="signal peptide" evidence="2">
    <location>
        <begin position="1"/>
        <end position="22"/>
    </location>
</feature>
<reference evidence="5" key="1">
    <citation type="submission" date="2025-08" db="UniProtKB">
        <authorList>
            <consortium name="RefSeq"/>
        </authorList>
    </citation>
    <scope>IDENTIFICATION</scope>
    <source>
        <tissue evidence="5">Muscle</tissue>
    </source>
</reference>
<feature type="domain" description="Granulins" evidence="3">
    <location>
        <begin position="26"/>
        <end position="77"/>
    </location>
</feature>
<dbReference type="InterPro" id="IPR000118">
    <property type="entry name" value="Granulin"/>
</dbReference>
<organism evidence="4 5">
    <name type="scientific">Limulus polyphemus</name>
    <name type="common">Atlantic horseshoe crab</name>
    <dbReference type="NCBI Taxonomy" id="6850"/>
    <lineage>
        <taxon>Eukaryota</taxon>
        <taxon>Metazoa</taxon>
        <taxon>Ecdysozoa</taxon>
        <taxon>Arthropoda</taxon>
        <taxon>Chelicerata</taxon>
        <taxon>Merostomata</taxon>
        <taxon>Xiphosura</taxon>
        <taxon>Limulidae</taxon>
        <taxon>Limulus</taxon>
    </lineage>
</organism>
<keyword evidence="4" id="KW-1185">Reference proteome</keyword>
<feature type="chain" id="PRO_5045899952" evidence="2">
    <location>
        <begin position="23"/>
        <end position="95"/>
    </location>
</feature>
<dbReference type="SMART" id="SM00277">
    <property type="entry name" value="GRAN"/>
    <property type="match status" value="1"/>
</dbReference>
<dbReference type="Gene3D" id="2.10.25.160">
    <property type="entry name" value="Granulin"/>
    <property type="match status" value="1"/>
</dbReference>
<evidence type="ECO:0000259" key="3">
    <source>
        <dbReference type="SMART" id="SM00277"/>
    </source>
</evidence>
<name>A0ABM1RUE0_LIMPO</name>
<evidence type="ECO:0000313" key="5">
    <source>
        <dbReference type="RefSeq" id="XP_022234995.1"/>
    </source>
</evidence>
<accession>A0ABM1RUE0</accession>
<evidence type="ECO:0000313" key="4">
    <source>
        <dbReference type="Proteomes" id="UP000694941"/>
    </source>
</evidence>
<dbReference type="Proteomes" id="UP000694941">
    <property type="component" value="Unplaced"/>
</dbReference>
<evidence type="ECO:0000256" key="2">
    <source>
        <dbReference type="SAM" id="SignalP"/>
    </source>
</evidence>
<keyword evidence="1" id="KW-1015">Disulfide bond</keyword>
<proteinExistence type="predicted"/>
<sequence length="95" mass="10884">MMTMKACLFTICLLLSVGSMNAKIICNDHGDWCYDGYTCCPNQQHRIMCCPLQNAVCCADTWCCPSGMKCIMEKKWCVYDYEAIFSRHHMTPANH</sequence>
<dbReference type="InterPro" id="IPR037277">
    <property type="entry name" value="Granulin_sf"/>
</dbReference>
<protein>
    <submittedName>
        <fullName evidence="5">Granulins-like</fullName>
    </submittedName>
</protein>
<dbReference type="GeneID" id="111083059"/>
<gene>
    <name evidence="5" type="primary">LOC111083059</name>
</gene>
<keyword evidence="2" id="KW-0732">Signal</keyword>